<name>A0A7L9IWA5_9MICO</name>
<evidence type="ECO:0000259" key="1">
    <source>
        <dbReference type="Pfam" id="PF12728"/>
    </source>
</evidence>
<proteinExistence type="predicted"/>
<sequence>MTLDELLATDRAVLHATEVAALLEVDERTISRAIAAGLLPGVRVGRVIRVPVQKLIPLLTDVPMTKDEPGALTPGIATTEPAVEEQAHDQHASIRTRLAAVQ</sequence>
<evidence type="ECO:0000313" key="3">
    <source>
        <dbReference type="Proteomes" id="UP000593998"/>
    </source>
</evidence>
<organism evidence="2 3">
    <name type="scientific">Janibacter indicus</name>
    <dbReference type="NCBI Taxonomy" id="857417"/>
    <lineage>
        <taxon>Bacteria</taxon>
        <taxon>Bacillati</taxon>
        <taxon>Actinomycetota</taxon>
        <taxon>Actinomycetes</taxon>
        <taxon>Micrococcales</taxon>
        <taxon>Intrasporangiaceae</taxon>
        <taxon>Janibacter</taxon>
    </lineage>
</organism>
<evidence type="ECO:0000313" key="2">
    <source>
        <dbReference type="EMBL" id="QOK21394.1"/>
    </source>
</evidence>
<gene>
    <name evidence="2" type="ORF">IGS73_09390</name>
</gene>
<dbReference type="Proteomes" id="UP000593998">
    <property type="component" value="Chromosome"/>
</dbReference>
<dbReference type="EMBL" id="CP062789">
    <property type="protein sequence ID" value="QOK21394.1"/>
    <property type="molecule type" value="Genomic_DNA"/>
</dbReference>
<dbReference type="AlphaFoldDB" id="A0A7L9IWA5"/>
<dbReference type="Pfam" id="PF12728">
    <property type="entry name" value="HTH_17"/>
    <property type="match status" value="1"/>
</dbReference>
<dbReference type="InterPro" id="IPR041657">
    <property type="entry name" value="HTH_17"/>
</dbReference>
<accession>A0A7L9IWA5</accession>
<feature type="domain" description="Helix-turn-helix" evidence="1">
    <location>
        <begin position="16"/>
        <end position="53"/>
    </location>
</feature>
<dbReference type="RefSeq" id="WP_192910265.1">
    <property type="nucleotide sequence ID" value="NZ_CP062789.1"/>
</dbReference>
<protein>
    <submittedName>
        <fullName evidence="2">Helix-turn-helix domain-containing protein</fullName>
    </submittedName>
</protein>
<reference evidence="2 3" key="1">
    <citation type="submission" date="2020-10" db="EMBL/GenBank/DDBJ databases">
        <title>Janibacter indicus TT2 genome sequence.</title>
        <authorList>
            <person name="Lee K."/>
            <person name="Ganzorig M."/>
        </authorList>
    </citation>
    <scope>NUCLEOTIDE SEQUENCE [LARGE SCALE GENOMIC DNA]</scope>
    <source>
        <strain evidence="2 3">TT2</strain>
    </source>
</reference>